<sequence>MKKFNKPQLLKHPYIGKGRHKQKGELSLVEAAGVMAAAALIALVVYMGRGYVMDRIHAMQFKSEAQYFRSGIQDATSGEIDFSGVTMLSLTQNRAFDTAGRRLNTTTGALTGIFGGAVTAAPATVTATNDAVAVTYPVPAKVCALSADSISEAYTQVKVNNTTISGPATTFNSSTAATACASAGAIASVILYATKDN</sequence>
<reference evidence="3 4" key="1">
    <citation type="submission" date="2015-12" db="EMBL/GenBank/DDBJ databases">
        <title>Diversity of Burkholderia near neighbor genomes.</title>
        <authorList>
            <person name="Sahl J."/>
            <person name="Wagner D."/>
            <person name="Keim P."/>
        </authorList>
    </citation>
    <scope>NUCLEOTIDE SEQUENCE [LARGE SCALE GENOMIC DNA]</scope>
    <source>
        <strain evidence="3 4">BDU8</strain>
    </source>
</reference>
<proteinExistence type="predicted"/>
<dbReference type="EMBL" id="CP013389">
    <property type="protein sequence ID" value="AOJ10103.1"/>
    <property type="molecule type" value="Genomic_DNA"/>
</dbReference>
<feature type="domain" description="Type 4 secretion system PilS N-terminal" evidence="2">
    <location>
        <begin position="66"/>
        <end position="184"/>
    </location>
</feature>
<feature type="transmembrane region" description="Helical" evidence="1">
    <location>
        <begin position="31"/>
        <end position="52"/>
    </location>
</feature>
<name>A0A1B4G2I0_9BURK</name>
<dbReference type="AlphaFoldDB" id="A0A1B4G2I0"/>
<accession>A0A1B4G2I0</accession>
<dbReference type="InterPro" id="IPR045584">
    <property type="entry name" value="Pilin-like"/>
</dbReference>
<keyword evidence="1" id="KW-0812">Transmembrane</keyword>
<evidence type="ECO:0000313" key="3">
    <source>
        <dbReference type="EMBL" id="AOJ10103.1"/>
    </source>
</evidence>
<organism evidence="3 4">
    <name type="scientific">Burkholderia mayonis</name>
    <dbReference type="NCBI Taxonomy" id="1385591"/>
    <lineage>
        <taxon>Bacteria</taxon>
        <taxon>Pseudomonadati</taxon>
        <taxon>Pseudomonadota</taxon>
        <taxon>Betaproteobacteria</taxon>
        <taxon>Burkholderiales</taxon>
        <taxon>Burkholderiaceae</taxon>
        <taxon>Burkholderia</taxon>
        <taxon>pseudomallei group</taxon>
    </lineage>
</organism>
<dbReference type="InterPro" id="IPR014911">
    <property type="entry name" value="PilS_N"/>
</dbReference>
<evidence type="ECO:0000256" key="1">
    <source>
        <dbReference type="SAM" id="Phobius"/>
    </source>
</evidence>
<dbReference type="RefSeq" id="WP_066492523.1">
    <property type="nucleotide sequence ID" value="NZ_CP013389.1"/>
</dbReference>
<dbReference type="Gene3D" id="3.30.1690.10">
    <property type="entry name" value="TcpA-like pilin"/>
    <property type="match status" value="1"/>
</dbReference>
<evidence type="ECO:0000313" key="4">
    <source>
        <dbReference type="Proteomes" id="UP000067711"/>
    </source>
</evidence>
<evidence type="ECO:0000259" key="2">
    <source>
        <dbReference type="Pfam" id="PF08805"/>
    </source>
</evidence>
<dbReference type="Pfam" id="PF08805">
    <property type="entry name" value="PilS"/>
    <property type="match status" value="1"/>
</dbReference>
<dbReference type="Proteomes" id="UP000067711">
    <property type="component" value="Chromosome 1"/>
</dbReference>
<gene>
    <name evidence="3" type="ORF">WS71_22950</name>
</gene>
<dbReference type="SUPFAM" id="SSF54523">
    <property type="entry name" value="Pili subunits"/>
    <property type="match status" value="1"/>
</dbReference>
<keyword evidence="1" id="KW-0472">Membrane</keyword>
<keyword evidence="1" id="KW-1133">Transmembrane helix</keyword>
<protein>
    <recommendedName>
        <fullName evidence="2">Type 4 secretion system PilS N-terminal domain-containing protein</fullName>
    </recommendedName>
</protein>